<name>A0AC35GX32_9BILA</name>
<organism evidence="1 2">
    <name type="scientific">Panagrolaimus sp. PS1159</name>
    <dbReference type="NCBI Taxonomy" id="55785"/>
    <lineage>
        <taxon>Eukaryota</taxon>
        <taxon>Metazoa</taxon>
        <taxon>Ecdysozoa</taxon>
        <taxon>Nematoda</taxon>
        <taxon>Chromadorea</taxon>
        <taxon>Rhabditida</taxon>
        <taxon>Tylenchina</taxon>
        <taxon>Panagrolaimomorpha</taxon>
        <taxon>Panagrolaimoidea</taxon>
        <taxon>Panagrolaimidae</taxon>
        <taxon>Panagrolaimus</taxon>
    </lineage>
</organism>
<proteinExistence type="predicted"/>
<evidence type="ECO:0000313" key="1">
    <source>
        <dbReference type="Proteomes" id="UP000887580"/>
    </source>
</evidence>
<protein>
    <submittedName>
        <fullName evidence="2">Uncharacterized protein</fullName>
    </submittedName>
</protein>
<evidence type="ECO:0000313" key="2">
    <source>
        <dbReference type="WBParaSite" id="PS1159_v2.g9680.t1"/>
    </source>
</evidence>
<sequence>MKLCILILLLCNAVYISAQVGLRSVAVKGTLKCGKNAAENVHVRLLRVTPEGKKSKEEDIAKEILDTRITGPSGMFDLSGNTQGRAVNETMIENPAIAIYHQCDDPKDTKGFRRVVIKIPPTIVAQTRTPKKTHDIGTLNLEIIYPGEQRDKNFKPT</sequence>
<dbReference type="WBParaSite" id="PS1159_v2.g9680.t1">
    <property type="protein sequence ID" value="PS1159_v2.g9680.t1"/>
    <property type="gene ID" value="PS1159_v2.g9680"/>
</dbReference>
<reference evidence="2" key="1">
    <citation type="submission" date="2022-11" db="UniProtKB">
        <authorList>
            <consortium name="WormBaseParasite"/>
        </authorList>
    </citation>
    <scope>IDENTIFICATION</scope>
</reference>
<dbReference type="Proteomes" id="UP000887580">
    <property type="component" value="Unplaced"/>
</dbReference>
<accession>A0AC35GX32</accession>